<dbReference type="STRING" id="93625.A0A409XWD1"/>
<dbReference type="OrthoDB" id="6082470at2759"/>
<dbReference type="Proteomes" id="UP000283269">
    <property type="component" value="Unassembled WGS sequence"/>
</dbReference>
<gene>
    <name evidence="1" type="ORF">CVT25_000614</name>
</gene>
<dbReference type="SUPFAM" id="SSF52949">
    <property type="entry name" value="Macro domain-like"/>
    <property type="match status" value="1"/>
</dbReference>
<dbReference type="Gene3D" id="3.40.220.10">
    <property type="entry name" value="Leucine Aminopeptidase, subunit E, domain 1"/>
    <property type="match status" value="1"/>
</dbReference>
<dbReference type="InParanoid" id="A0A409XWD1"/>
<comment type="caution">
    <text evidence="1">The sequence shown here is derived from an EMBL/GenBank/DDBJ whole genome shotgun (WGS) entry which is preliminary data.</text>
</comment>
<sequence>MDNLQFILIDRSGLLVQEWTHAFSEHISDPTIRAKFTMLTMRGTLSDLGQFDCIVSPANSYGRLDGGFDQAISEALSPSSPLLPTHLAQKTLYSRYKGYAPPGTCTLVPLAGTACSPSNNPHACAYIALCPTMRVPEDVRWNREIVYNLMWALLVELERHNRAVAANSIGDGTSSDKGASGEITAIRKVLMTGFGTGAGNISAARCAQQMALAVKHFVDACAHPHKWSSLEWDDALSYAGEVRRTHDL</sequence>
<dbReference type="InterPro" id="IPR043472">
    <property type="entry name" value="Macro_dom-like"/>
</dbReference>
<organism evidence="1 2">
    <name type="scientific">Psilocybe cyanescens</name>
    <dbReference type="NCBI Taxonomy" id="93625"/>
    <lineage>
        <taxon>Eukaryota</taxon>
        <taxon>Fungi</taxon>
        <taxon>Dikarya</taxon>
        <taxon>Basidiomycota</taxon>
        <taxon>Agaricomycotina</taxon>
        <taxon>Agaricomycetes</taxon>
        <taxon>Agaricomycetidae</taxon>
        <taxon>Agaricales</taxon>
        <taxon>Agaricineae</taxon>
        <taxon>Strophariaceae</taxon>
        <taxon>Psilocybe</taxon>
    </lineage>
</organism>
<keyword evidence="2" id="KW-1185">Reference proteome</keyword>
<evidence type="ECO:0000313" key="1">
    <source>
        <dbReference type="EMBL" id="PPQ95046.1"/>
    </source>
</evidence>
<proteinExistence type="predicted"/>
<protein>
    <recommendedName>
        <fullName evidence="3">Macro-like domain-containing protein</fullName>
    </recommendedName>
</protein>
<evidence type="ECO:0008006" key="3">
    <source>
        <dbReference type="Google" id="ProtNLM"/>
    </source>
</evidence>
<dbReference type="AlphaFoldDB" id="A0A409XWD1"/>
<evidence type="ECO:0000313" key="2">
    <source>
        <dbReference type="Proteomes" id="UP000283269"/>
    </source>
</evidence>
<dbReference type="EMBL" id="NHYD01000141">
    <property type="protein sequence ID" value="PPQ95046.1"/>
    <property type="molecule type" value="Genomic_DNA"/>
</dbReference>
<reference evidence="1 2" key="1">
    <citation type="journal article" date="2018" name="Evol. Lett.">
        <title>Horizontal gene cluster transfer increased hallucinogenic mushroom diversity.</title>
        <authorList>
            <person name="Reynolds H.T."/>
            <person name="Vijayakumar V."/>
            <person name="Gluck-Thaler E."/>
            <person name="Korotkin H.B."/>
            <person name="Matheny P.B."/>
            <person name="Slot J.C."/>
        </authorList>
    </citation>
    <scope>NUCLEOTIDE SEQUENCE [LARGE SCALE GENOMIC DNA]</scope>
    <source>
        <strain evidence="1 2">2631</strain>
    </source>
</reference>
<name>A0A409XWD1_PSICY</name>
<accession>A0A409XWD1</accession>